<dbReference type="PANTHER" id="PTHR43677:SF4">
    <property type="entry name" value="QUINONE OXIDOREDUCTASE-LIKE PROTEIN 2"/>
    <property type="match status" value="1"/>
</dbReference>
<evidence type="ECO:0000259" key="1">
    <source>
        <dbReference type="SMART" id="SM00829"/>
    </source>
</evidence>
<dbReference type="EMBL" id="CP047045">
    <property type="protein sequence ID" value="QGZ93750.1"/>
    <property type="molecule type" value="Genomic_DNA"/>
</dbReference>
<keyword evidence="3" id="KW-1185">Reference proteome</keyword>
<reference evidence="3" key="1">
    <citation type="submission" date="2019-12" db="EMBL/GenBank/DDBJ databases">
        <title>Complete genome of Terracaulis silvestris 0127_4.</title>
        <authorList>
            <person name="Vieira S."/>
            <person name="Riedel T."/>
            <person name="Sproer C."/>
            <person name="Pascual J."/>
            <person name="Boedeker C."/>
            <person name="Overmann J."/>
        </authorList>
    </citation>
    <scope>NUCLEOTIDE SEQUENCE [LARGE SCALE GENOMIC DNA]</scope>
    <source>
        <strain evidence="3">0127_4</strain>
    </source>
</reference>
<dbReference type="SUPFAM" id="SSF51735">
    <property type="entry name" value="NAD(P)-binding Rossmann-fold domains"/>
    <property type="match status" value="1"/>
</dbReference>
<dbReference type="GO" id="GO:0003960">
    <property type="term" value="F:quinone reductase (NADPH) activity"/>
    <property type="evidence" value="ECO:0007669"/>
    <property type="project" value="UniProtKB-EC"/>
</dbReference>
<keyword evidence="2" id="KW-0560">Oxidoreductase</keyword>
<evidence type="ECO:0000313" key="2">
    <source>
        <dbReference type="EMBL" id="QGZ93750.1"/>
    </source>
</evidence>
<dbReference type="SMART" id="SM00829">
    <property type="entry name" value="PKS_ER"/>
    <property type="match status" value="1"/>
</dbReference>
<evidence type="ECO:0000313" key="3">
    <source>
        <dbReference type="Proteomes" id="UP000431269"/>
    </source>
</evidence>
<dbReference type="Gene3D" id="3.90.180.10">
    <property type="entry name" value="Medium-chain alcohol dehydrogenases, catalytic domain"/>
    <property type="match status" value="1"/>
</dbReference>
<dbReference type="PANTHER" id="PTHR43677">
    <property type="entry name" value="SHORT-CHAIN DEHYDROGENASE/REDUCTASE"/>
    <property type="match status" value="1"/>
</dbReference>
<dbReference type="CDD" id="cd08241">
    <property type="entry name" value="QOR1"/>
    <property type="match status" value="1"/>
</dbReference>
<dbReference type="Proteomes" id="UP000431269">
    <property type="component" value="Chromosome"/>
</dbReference>
<proteinExistence type="predicted"/>
<accession>A0A6I6MGI5</accession>
<dbReference type="InterPro" id="IPR051397">
    <property type="entry name" value="Zn-ADH-like_protein"/>
</dbReference>
<dbReference type="RefSeq" id="WP_158764743.1">
    <property type="nucleotide sequence ID" value="NZ_CP047045.1"/>
</dbReference>
<dbReference type="Pfam" id="PF08240">
    <property type="entry name" value="ADH_N"/>
    <property type="match status" value="1"/>
</dbReference>
<protein>
    <submittedName>
        <fullName evidence="2">Quinone oxidoreductase 1</fullName>
        <ecNumber evidence="2">1.6.5.5</ecNumber>
    </submittedName>
</protein>
<gene>
    <name evidence="2" type="primary">qorA_1</name>
    <name evidence="2" type="ORF">DSM104635_00563</name>
</gene>
<dbReference type="EC" id="1.6.5.5" evidence="2"/>
<dbReference type="InterPro" id="IPR013154">
    <property type="entry name" value="ADH-like_N"/>
</dbReference>
<dbReference type="KEGG" id="tsv:DSM104635_00563"/>
<dbReference type="InterPro" id="IPR013149">
    <property type="entry name" value="ADH-like_C"/>
</dbReference>
<dbReference type="SUPFAM" id="SSF50129">
    <property type="entry name" value="GroES-like"/>
    <property type="match status" value="1"/>
</dbReference>
<sequence length="325" mass="33415">MRAVIARELGPPDALAIEDVPIPQPAKGEIRIAVRAACVGFVDALITAGRYQLKPDVPFIPGFEFAGVVDAVGHGVASDIIGARVCATAIGGGFSEFAVAAASSASIIPTAMSFEDAAVFRSGHGTAYYALVQRGRLAPGEIVLVLGAGGAVGLAAVQVAKALGAYVVASASSAAKREMARQALADAVVDSAADDWRAQVKSLTGGRSADIILDPVGGDATEQAFRSLAWNGRHLVIGFAQGDIPRLPTNLALVKGAALVGVDGRQFEAREPATAADNMTRLFVLFEHGAVRPQIGAKYALADFRAALFAATDRSQTGRIVLVTA</sequence>
<organism evidence="2 3">
    <name type="scientific">Terricaulis silvestris</name>
    <dbReference type="NCBI Taxonomy" id="2686094"/>
    <lineage>
        <taxon>Bacteria</taxon>
        <taxon>Pseudomonadati</taxon>
        <taxon>Pseudomonadota</taxon>
        <taxon>Alphaproteobacteria</taxon>
        <taxon>Caulobacterales</taxon>
        <taxon>Caulobacteraceae</taxon>
        <taxon>Terricaulis</taxon>
    </lineage>
</organism>
<dbReference type="Pfam" id="PF00107">
    <property type="entry name" value="ADH_zinc_N"/>
    <property type="match status" value="1"/>
</dbReference>
<name>A0A6I6MGI5_9CAUL</name>
<dbReference type="InterPro" id="IPR036291">
    <property type="entry name" value="NAD(P)-bd_dom_sf"/>
</dbReference>
<dbReference type="Gene3D" id="3.40.50.720">
    <property type="entry name" value="NAD(P)-binding Rossmann-like Domain"/>
    <property type="match status" value="1"/>
</dbReference>
<feature type="domain" description="Enoyl reductase (ER)" evidence="1">
    <location>
        <begin position="10"/>
        <end position="322"/>
    </location>
</feature>
<dbReference type="AlphaFoldDB" id="A0A6I6MGI5"/>
<dbReference type="InterPro" id="IPR020843">
    <property type="entry name" value="ER"/>
</dbReference>
<dbReference type="InterPro" id="IPR011032">
    <property type="entry name" value="GroES-like_sf"/>
</dbReference>